<dbReference type="Proteomes" id="UP000494201">
    <property type="component" value="Unassembled WGS sequence"/>
</dbReference>
<organism evidence="3 4">
    <name type="scientific">Burkholderia anthina</name>
    <dbReference type="NCBI Taxonomy" id="179879"/>
    <lineage>
        <taxon>Bacteria</taxon>
        <taxon>Pseudomonadati</taxon>
        <taxon>Pseudomonadota</taxon>
        <taxon>Betaproteobacteria</taxon>
        <taxon>Burkholderiales</taxon>
        <taxon>Burkholderiaceae</taxon>
        <taxon>Burkholderia</taxon>
        <taxon>Burkholderia cepacia complex</taxon>
    </lineage>
</organism>
<sequence length="342" mass="37087">MTTTIYFIGYLGMLASAAIGMRARVAAWRWLAAGIAPAATFAVLRGRTGTDTAIYQDIIAGIWSGNLKVVPRTLEPGFVWLMRALEWLGHDPRVATAILSLLIVIACVAAFGRSTEDACVFATLIFPLFFYDMAMSGLRYGVAFCAAKLASDAWSRRRRGESIAFAVAAAGMHVSAALLVVLLQVGRLRLLRYAGLAVAIGGVLFAMHHEALLAKVGLYAAFTPPAQMSGSAPLVLALLTLAAGWMLLARMPRTLVFLFVCEIASFALARVSYAGLRFQWLVLFAMGCQFVPLQRMPGVRRGHVIVSLAVIGAIGFAMRLRNMLGEYGLGPSPFLPYRFFWE</sequence>
<name>A0A6P2G545_9BURK</name>
<dbReference type="GeneID" id="56499427"/>
<evidence type="ECO:0000313" key="5">
    <source>
        <dbReference type="Proteomes" id="UP000755577"/>
    </source>
</evidence>
<feature type="transmembrane region" description="Helical" evidence="1">
    <location>
        <begin position="6"/>
        <end position="23"/>
    </location>
</feature>
<keyword evidence="1" id="KW-1133">Transmembrane helix</keyword>
<feature type="transmembrane region" description="Helical" evidence="1">
    <location>
        <begin position="190"/>
        <end position="208"/>
    </location>
</feature>
<accession>A0A6P2G545</accession>
<dbReference type="RefSeq" id="WP_174925574.1">
    <property type="nucleotide sequence ID" value="NZ_CABVLY010000003.1"/>
</dbReference>
<reference evidence="2 5" key="2">
    <citation type="submission" date="2021-02" db="EMBL/GenBank/DDBJ databases">
        <title>Draft genome of the type strains Burkholderia anthina DSM16086.</title>
        <authorList>
            <person name="Hertel R."/>
            <person name="Meissner J."/>
            <person name="Poehlein A."/>
            <person name="Daniel R."/>
            <person name="Commichau F.M."/>
        </authorList>
    </citation>
    <scope>NUCLEOTIDE SEQUENCE [LARGE SCALE GENOMIC DNA]</scope>
    <source>
        <strain evidence="2 5">DSM 16086</strain>
    </source>
</reference>
<keyword evidence="1" id="KW-0812">Transmembrane</keyword>
<feature type="transmembrane region" description="Helical" evidence="1">
    <location>
        <begin position="119"/>
        <end position="142"/>
    </location>
</feature>
<dbReference type="InterPro" id="IPR049458">
    <property type="entry name" value="EpsG-like"/>
</dbReference>
<dbReference type="EMBL" id="JAFCIQ010000005">
    <property type="protein sequence ID" value="MBM2766859.1"/>
    <property type="molecule type" value="Genomic_DNA"/>
</dbReference>
<feature type="transmembrane region" description="Helical" evidence="1">
    <location>
        <begin position="94"/>
        <end position="112"/>
    </location>
</feature>
<proteinExistence type="predicted"/>
<dbReference type="Proteomes" id="UP000755577">
    <property type="component" value="Unassembled WGS sequence"/>
</dbReference>
<gene>
    <name evidence="3" type="ORF">BAN20980_01396</name>
    <name evidence="2" type="ORF">JQK92_10535</name>
</gene>
<evidence type="ECO:0000313" key="2">
    <source>
        <dbReference type="EMBL" id="MBM2766859.1"/>
    </source>
</evidence>
<evidence type="ECO:0000256" key="1">
    <source>
        <dbReference type="SAM" id="Phobius"/>
    </source>
</evidence>
<reference evidence="3 4" key="1">
    <citation type="submission" date="2019-09" db="EMBL/GenBank/DDBJ databases">
        <authorList>
            <person name="Depoorter E."/>
        </authorList>
    </citation>
    <scope>NUCLEOTIDE SEQUENCE [LARGE SCALE GENOMIC DNA]</scope>
    <source>
        <strain evidence="3">LMG 20980</strain>
    </source>
</reference>
<evidence type="ECO:0000313" key="4">
    <source>
        <dbReference type="Proteomes" id="UP000494201"/>
    </source>
</evidence>
<dbReference type="EMBL" id="CABVLY010000003">
    <property type="protein sequence ID" value="VVU48697.1"/>
    <property type="molecule type" value="Genomic_DNA"/>
</dbReference>
<protein>
    <submittedName>
        <fullName evidence="2">EpsG family protein</fullName>
    </submittedName>
</protein>
<keyword evidence="5" id="KW-1185">Reference proteome</keyword>
<evidence type="ECO:0000313" key="3">
    <source>
        <dbReference type="EMBL" id="VVU48697.1"/>
    </source>
</evidence>
<dbReference type="AlphaFoldDB" id="A0A6P2G545"/>
<feature type="transmembrane region" description="Helical" evidence="1">
    <location>
        <begin position="255"/>
        <end position="276"/>
    </location>
</feature>
<feature type="transmembrane region" description="Helical" evidence="1">
    <location>
        <begin position="162"/>
        <end position="183"/>
    </location>
</feature>
<feature type="transmembrane region" description="Helical" evidence="1">
    <location>
        <begin position="228"/>
        <end position="248"/>
    </location>
</feature>
<keyword evidence="1" id="KW-0472">Membrane</keyword>
<feature type="transmembrane region" description="Helical" evidence="1">
    <location>
        <begin position="302"/>
        <end position="320"/>
    </location>
</feature>
<dbReference type="Pfam" id="PF14897">
    <property type="entry name" value="EpsG"/>
    <property type="match status" value="1"/>
</dbReference>